<dbReference type="Proteomes" id="UP000279962">
    <property type="component" value="Chromosome"/>
</dbReference>
<feature type="chain" id="PRO_5018299796" evidence="1">
    <location>
        <begin position="19"/>
        <end position="165"/>
    </location>
</feature>
<evidence type="ECO:0000256" key="1">
    <source>
        <dbReference type="SAM" id="SignalP"/>
    </source>
</evidence>
<proteinExistence type="predicted"/>
<dbReference type="RefSeq" id="WP_087554119.1">
    <property type="nucleotide sequence ID" value="NZ_CP033133.1"/>
</dbReference>
<gene>
    <name evidence="2" type="ORF">CDG68_03890</name>
</gene>
<dbReference type="EMBL" id="CP033133">
    <property type="protein sequence ID" value="AYO52869.1"/>
    <property type="molecule type" value="Genomic_DNA"/>
</dbReference>
<evidence type="ECO:0000313" key="3">
    <source>
        <dbReference type="Proteomes" id="UP000279962"/>
    </source>
</evidence>
<reference evidence="2 3" key="1">
    <citation type="submission" date="2018-10" db="EMBL/GenBank/DDBJ databases">
        <title>The complete genome of Acinetobacter wuhouensis strain WCHAW010062.</title>
        <authorList>
            <person name="Hu Y."/>
            <person name="Long H."/>
            <person name="Feng Y."/>
            <person name="Zong Z."/>
        </authorList>
    </citation>
    <scope>NUCLEOTIDE SEQUENCE [LARGE SCALE GENOMIC DNA]</scope>
    <source>
        <strain evidence="2 3">WCHAW010062</strain>
    </source>
</reference>
<keyword evidence="1" id="KW-0732">Signal</keyword>
<dbReference type="AlphaFoldDB" id="A0A3G2SYB3"/>
<evidence type="ECO:0000313" key="2">
    <source>
        <dbReference type="EMBL" id="AYO52869.1"/>
    </source>
</evidence>
<protein>
    <submittedName>
        <fullName evidence="2">Uncharacterized protein</fullName>
    </submittedName>
</protein>
<feature type="signal peptide" evidence="1">
    <location>
        <begin position="1"/>
        <end position="18"/>
    </location>
</feature>
<name>A0A3G2SYB3_9GAMM</name>
<organism evidence="2 3">
    <name type="scientific">Acinetobacter wuhouensis</name>
    <dbReference type="NCBI Taxonomy" id="1879050"/>
    <lineage>
        <taxon>Bacteria</taxon>
        <taxon>Pseudomonadati</taxon>
        <taxon>Pseudomonadota</taxon>
        <taxon>Gammaproteobacteria</taxon>
        <taxon>Moraxellales</taxon>
        <taxon>Moraxellaceae</taxon>
        <taxon>Acinetobacter</taxon>
    </lineage>
</organism>
<accession>A0A3G2SYB3</accession>
<sequence length="165" mass="19799">MKMMYPLVLLLSTTNLFAKPNDIDTFFKKFPHNHHNLINIPRKGESKWTYTCKINAEWGKKIENNIRDVNFDSKNRTIQFSFDAPDRPFYKLTSVKKIGKDYRVYFQDKIQGTDFWFDVALKQKNVSSWDYHSKFEDDENFRDQSFDMISFDKQPDIKIVNECKK</sequence>